<keyword evidence="2" id="KW-1185">Reference proteome</keyword>
<gene>
    <name evidence="1" type="ORF">SV7mr_09660</name>
</gene>
<sequence length="490" mass="55049">MCGLFFSKLGSWSGRSFPRCWRESTRAAWGPLFSGLATCWICLLSSVAFGQANQPQPDVDAPFQLSDFGWRPAFQNDRSTPSQRDSDGRKLHLIVLTNDDFLGQAPVKAAPGVRLVSAIKPGVVRHSVWCQRSIANALRRAQEVRPGLSNELVVSYLPAGEPRLLHAARSETTAKRVIVMCCSSDDRLLGLLVGVPSHDDLLALIEDSQEAALIASFADQNSVWPDQALADRSRQRLPRRWRFLFDQLLTNHAGGKARFTRQDLAEIVTTTHLASLSQTLWPVYLKDCQQRFALELPVDTQRLITVEQHCETRSDWCQTMIPLIAGVDVKQHWTGLTKVIWGVDPYDRNREIDSLLQWLKAAPDRARFMAIAVPGDAVPGDAVPGDAVPGDAGGREWFENMPLETHVVTRWREAHQSIDVEDLRMIKPAELAMWIQHDQLPAVDLNLPSRLRYVIVEPGQQRMRLIRQTESPNRLLKLAEKFSSQANPNK</sequence>
<evidence type="ECO:0000313" key="2">
    <source>
        <dbReference type="Proteomes" id="UP000315003"/>
    </source>
</evidence>
<dbReference type="Proteomes" id="UP000315003">
    <property type="component" value="Chromosome"/>
</dbReference>
<dbReference type="EMBL" id="CP036272">
    <property type="protein sequence ID" value="QDT58473.1"/>
    <property type="molecule type" value="Genomic_DNA"/>
</dbReference>
<organism evidence="1 2">
    <name type="scientific">Stieleria bergensis</name>
    <dbReference type="NCBI Taxonomy" id="2528025"/>
    <lineage>
        <taxon>Bacteria</taxon>
        <taxon>Pseudomonadati</taxon>
        <taxon>Planctomycetota</taxon>
        <taxon>Planctomycetia</taxon>
        <taxon>Pirellulales</taxon>
        <taxon>Pirellulaceae</taxon>
        <taxon>Stieleria</taxon>
    </lineage>
</organism>
<dbReference type="AlphaFoldDB" id="A0A517SQW0"/>
<proteinExistence type="predicted"/>
<name>A0A517SQW0_9BACT</name>
<reference evidence="1 2" key="1">
    <citation type="submission" date="2019-02" db="EMBL/GenBank/DDBJ databases">
        <title>Deep-cultivation of Planctomycetes and their phenomic and genomic characterization uncovers novel biology.</title>
        <authorList>
            <person name="Wiegand S."/>
            <person name="Jogler M."/>
            <person name="Boedeker C."/>
            <person name="Pinto D."/>
            <person name="Vollmers J."/>
            <person name="Rivas-Marin E."/>
            <person name="Kohn T."/>
            <person name="Peeters S.H."/>
            <person name="Heuer A."/>
            <person name="Rast P."/>
            <person name="Oberbeckmann S."/>
            <person name="Bunk B."/>
            <person name="Jeske O."/>
            <person name="Meyerdierks A."/>
            <person name="Storesund J.E."/>
            <person name="Kallscheuer N."/>
            <person name="Luecker S."/>
            <person name="Lage O.M."/>
            <person name="Pohl T."/>
            <person name="Merkel B.J."/>
            <person name="Hornburger P."/>
            <person name="Mueller R.-W."/>
            <person name="Bruemmer F."/>
            <person name="Labrenz M."/>
            <person name="Spormann A.M."/>
            <person name="Op den Camp H."/>
            <person name="Overmann J."/>
            <person name="Amann R."/>
            <person name="Jetten M.S.M."/>
            <person name="Mascher T."/>
            <person name="Medema M.H."/>
            <person name="Devos D.P."/>
            <person name="Kaster A.-K."/>
            <person name="Ovreas L."/>
            <person name="Rohde M."/>
            <person name="Galperin M.Y."/>
            <person name="Jogler C."/>
        </authorList>
    </citation>
    <scope>NUCLEOTIDE SEQUENCE [LARGE SCALE GENOMIC DNA]</scope>
    <source>
        <strain evidence="1 2">SV_7m_r</strain>
    </source>
</reference>
<evidence type="ECO:0000313" key="1">
    <source>
        <dbReference type="EMBL" id="QDT58473.1"/>
    </source>
</evidence>
<protein>
    <submittedName>
        <fullName evidence="1">Uncharacterized protein</fullName>
    </submittedName>
</protein>
<accession>A0A517SQW0</accession>